<dbReference type="InterPro" id="IPR038765">
    <property type="entry name" value="Papain-like_cys_pep_sf"/>
</dbReference>
<dbReference type="SUPFAM" id="SSF54001">
    <property type="entry name" value="Cysteine proteinases"/>
    <property type="match status" value="1"/>
</dbReference>
<feature type="domain" description="NlpC/P60" evidence="5">
    <location>
        <begin position="334"/>
        <end position="483"/>
    </location>
</feature>
<dbReference type="InterPro" id="IPR000064">
    <property type="entry name" value="NLP_P60_dom"/>
</dbReference>
<dbReference type="InterPro" id="IPR027017">
    <property type="entry name" value="P60_peptidase_YkfC"/>
</dbReference>
<dbReference type="PANTHER" id="PTHR47053">
    <property type="entry name" value="MUREIN DD-ENDOPEPTIDASE MEPH-RELATED"/>
    <property type="match status" value="1"/>
</dbReference>
<gene>
    <name evidence="6" type="ORF">E8M12_14645</name>
</gene>
<accession>A0A4U1B1X9</accession>
<dbReference type="PROSITE" id="PS51935">
    <property type="entry name" value="NLPC_P60"/>
    <property type="match status" value="1"/>
</dbReference>
<organism evidence="6 7">
    <name type="scientific">Thalassotalea mangrovi</name>
    <dbReference type="NCBI Taxonomy" id="2572245"/>
    <lineage>
        <taxon>Bacteria</taxon>
        <taxon>Pseudomonadati</taxon>
        <taxon>Pseudomonadota</taxon>
        <taxon>Gammaproteobacteria</taxon>
        <taxon>Alteromonadales</taxon>
        <taxon>Colwelliaceae</taxon>
        <taxon>Thalassotalea</taxon>
    </lineage>
</organism>
<dbReference type="AlphaFoldDB" id="A0A4U1B1X9"/>
<sequence>MNMKTTMKLRYKGTRTLAKLVPVWTIVCLSLFAGTSMMVRAAESSTTLHTNVIDIDNAKLTPAFWQQLLQQQKSEAGKQVLMTEQQIQAFNEKQFARASYLKTPLSFPDRLAANTIVDFIRAISKPSKSPRFYRDGTKLSEQHYQAYDEQMNLQNLSGYQPVRFAIVTHRTSLRTYPTLDRVFNEKMDFDLDRFQETGAFPGEPLAVVHTSKDGHWHFVRSYNYRAWVQDKDLAFASRDEVQAFIDAKQRLIVTGDKVFTAYNPELAQTSEVQLDMGVSLPLLSHKEYGKYQLHRQNPYAGYLVNLPTRDANGKLQLEATLIPRHADVNIGFLPFTQENLINQAFKFLGERYGWGHDYNARDCTGFVGEIYKTFGILMPRNSGQQGHDSFGENLRFDKSVKAEQKLEELKQLEVGDLLYLPGHVAMFLGYHGDKPYIIHDVHGMGYVDHKGKAVSGMLNGVSVTPLLPFKGYIKSMYNIKRIR</sequence>
<evidence type="ECO:0000256" key="1">
    <source>
        <dbReference type="ARBA" id="ARBA00007074"/>
    </source>
</evidence>
<dbReference type="InterPro" id="IPR051202">
    <property type="entry name" value="Peptidase_C40"/>
</dbReference>
<evidence type="ECO:0000256" key="4">
    <source>
        <dbReference type="ARBA" id="ARBA00022807"/>
    </source>
</evidence>
<dbReference type="Gene3D" id="3.90.1720.10">
    <property type="entry name" value="endopeptidase domain like (from Nostoc punctiforme)"/>
    <property type="match status" value="1"/>
</dbReference>
<dbReference type="GO" id="GO:0008234">
    <property type="term" value="F:cysteine-type peptidase activity"/>
    <property type="evidence" value="ECO:0007669"/>
    <property type="project" value="UniProtKB-KW"/>
</dbReference>
<dbReference type="PANTHER" id="PTHR47053:SF1">
    <property type="entry name" value="MUREIN DD-ENDOPEPTIDASE MEPH-RELATED"/>
    <property type="match status" value="1"/>
</dbReference>
<protein>
    <submittedName>
        <fullName evidence="6">Glycoside hydrolase</fullName>
    </submittedName>
</protein>
<dbReference type="Pfam" id="PF00877">
    <property type="entry name" value="NLPC_P60"/>
    <property type="match status" value="1"/>
</dbReference>
<comment type="caution">
    <text evidence="6">The sequence shown here is derived from an EMBL/GenBank/DDBJ whole genome shotgun (WGS) entry which is preliminary data.</text>
</comment>
<evidence type="ECO:0000313" key="6">
    <source>
        <dbReference type="EMBL" id="TKB43534.1"/>
    </source>
</evidence>
<evidence type="ECO:0000256" key="3">
    <source>
        <dbReference type="ARBA" id="ARBA00022801"/>
    </source>
</evidence>
<keyword evidence="2" id="KW-0645">Protease</keyword>
<name>A0A4U1B1X9_9GAMM</name>
<evidence type="ECO:0000259" key="5">
    <source>
        <dbReference type="PROSITE" id="PS51935"/>
    </source>
</evidence>
<evidence type="ECO:0000313" key="7">
    <source>
        <dbReference type="Proteomes" id="UP000307999"/>
    </source>
</evidence>
<dbReference type="InterPro" id="IPR039439">
    <property type="entry name" value="SH3b1_dom"/>
</dbReference>
<keyword evidence="7" id="KW-1185">Reference proteome</keyword>
<reference evidence="6 7" key="1">
    <citation type="submission" date="2019-04" db="EMBL/GenBank/DDBJ databases">
        <title>Thalassotalea guangxiensis sp. nov., isolated from sediment of the coastal wetland.</title>
        <authorList>
            <person name="Zheng S."/>
            <person name="Zhang D."/>
        </authorList>
    </citation>
    <scope>NUCLEOTIDE SEQUENCE [LARGE SCALE GENOMIC DNA]</scope>
    <source>
        <strain evidence="6 7">ZS-4</strain>
    </source>
</reference>
<dbReference type="Pfam" id="PF12913">
    <property type="entry name" value="SH3_6"/>
    <property type="match status" value="1"/>
</dbReference>
<dbReference type="Proteomes" id="UP000307999">
    <property type="component" value="Unassembled WGS sequence"/>
</dbReference>
<keyword evidence="4" id="KW-0788">Thiol protease</keyword>
<proteinExistence type="inferred from homology"/>
<keyword evidence="3 6" id="KW-0378">Hydrolase</keyword>
<dbReference type="GO" id="GO:0006508">
    <property type="term" value="P:proteolysis"/>
    <property type="evidence" value="ECO:0007669"/>
    <property type="project" value="UniProtKB-KW"/>
</dbReference>
<evidence type="ECO:0000256" key="2">
    <source>
        <dbReference type="ARBA" id="ARBA00022670"/>
    </source>
</evidence>
<dbReference type="OrthoDB" id="9808890at2"/>
<comment type="similarity">
    <text evidence="1">Belongs to the peptidase C40 family.</text>
</comment>
<dbReference type="EMBL" id="SWDB01000037">
    <property type="protein sequence ID" value="TKB43534.1"/>
    <property type="molecule type" value="Genomic_DNA"/>
</dbReference>
<dbReference type="PIRSF" id="PIRSF019015">
    <property type="entry name" value="P60_peptidase_YkfC"/>
    <property type="match status" value="1"/>
</dbReference>